<feature type="domain" description="AGC-kinase C-terminal" evidence="12">
    <location>
        <begin position="1086"/>
        <end position="1161"/>
    </location>
</feature>
<gene>
    <name evidence="13" type="ORF">HICCMSTLAB_LOCUS12669</name>
</gene>
<evidence type="ECO:0000256" key="9">
    <source>
        <dbReference type="SAM" id="MobiDB-lite"/>
    </source>
</evidence>
<evidence type="ECO:0000256" key="1">
    <source>
        <dbReference type="ARBA" id="ARBA00004496"/>
    </source>
</evidence>
<dbReference type="GO" id="GO:0005524">
    <property type="term" value="F:ATP binding"/>
    <property type="evidence" value="ECO:0007669"/>
    <property type="project" value="UniProtKB-KW"/>
</dbReference>
<dbReference type="OrthoDB" id="3638488at2759"/>
<feature type="compositionally biased region" description="Low complexity" evidence="9">
    <location>
        <begin position="41"/>
        <end position="73"/>
    </location>
</feature>
<dbReference type="SMART" id="SM00133">
    <property type="entry name" value="S_TK_X"/>
    <property type="match status" value="2"/>
</dbReference>
<dbReference type="SMART" id="SM00165">
    <property type="entry name" value="UBA"/>
    <property type="match status" value="1"/>
</dbReference>
<evidence type="ECO:0000256" key="4">
    <source>
        <dbReference type="ARBA" id="ARBA00022527"/>
    </source>
</evidence>
<evidence type="ECO:0000259" key="11">
    <source>
        <dbReference type="PROSITE" id="PS50030"/>
    </source>
</evidence>
<dbReference type="EMBL" id="CAJNRD030001124">
    <property type="protein sequence ID" value="CAG5107278.1"/>
    <property type="molecule type" value="Genomic_DNA"/>
</dbReference>
<feature type="compositionally biased region" description="Low complexity" evidence="9">
    <location>
        <begin position="228"/>
        <end position="254"/>
    </location>
</feature>
<evidence type="ECO:0000259" key="10">
    <source>
        <dbReference type="PROSITE" id="PS50011"/>
    </source>
</evidence>
<feature type="compositionally biased region" description="Basic and acidic residues" evidence="9">
    <location>
        <begin position="1117"/>
        <end position="1126"/>
    </location>
</feature>
<sequence>MNPSAVSKSSTRGSGYHQKALAEIRNSLLPFANIGGTGEVGSSAASTISTLSTTSGVSSASGLSGLSGASGSLDKPEQRQQIVGQISAMGFPEDMSLRALKMTGWRVEAAIDFLKQAQGETLNGLQKLNSKLIRKPSLERELSLQRGSPALDSGAGSSRSDSPRLAELSPHPQLSRQYSPNSFVERETPPPPPPRCSSTPPPPPPPHAPYSQPTVPTNMQQMLKRMSPAPVVPTRAPAAAPGSSNSASGSVNPPQRGTSPVASSSNSSNGRQPMIVQNGPQVQQQLSQQMQALSIYQTSNNNSSTQVEPPPPYPIVPSSTAGTVQPPSYSASMQNRQSPTQSQQDYRKSPSSGIYSGPTSAGSPSPITVSTVPPSTQGSMARPTPLQAWGARQAKTQPPIIMQSVKSTQVQKPVLQTAIAPTSPQPISTSNTPPPPPPSYATSIQQKQQQQQPPPPAYPPVNNTTAAATVAATPVTISLGVPTTEPPSYATTMQVLAAQRTMHHPLPPPPYGTPTEDPMATVENTSAPRSSPVAHHPPLQRKYSPVDSCQQHHIESPPLPPTASTSVSARNTNNHPPSPENCPCKGGPTSLYKIKHQSPIPERKHMSKEKEEERRDCKVIVSRIQWTQLMTGTTSVVVINWETTLHIPKQANLSPEAKDLILKLCVGADRRLGKNADEVKSHPFFESIDFEKGLRRQVAPHIPRIQYPTDTSNFDPVDPDKLRNSETSDSNKSDELLDNGKPFHGFFEFTFRRFFDDGGGAPYPSRISLDDNDNQGPVYVLSAQRTMHHPLPPPPYGTPTEDPMATVESTSAPRSSPVAHHPPLQRKYSLVDSCQQHHIESPPLPPTTSTSVSARNTNNHPPSPENCPCKGGPTSPYKIKLQSPIPERKHMSKEKEEERRDCKVRNYSPQAFKFFMEQHVENIVKSYSQRMYRRVQLEREMAKIGHSTEAHCHSKQDSMDPADDWNNECQRRRHREHQRCLTHSLVGMPNYIAPEVLQRTGYYTQLFDWWSVGVILYEMLVGSPPFLANTPAETQLKVINWETTLHIPKQANLSPEAKDLIPKLCVGADRRLGKNADEVKSHPFFESIDFEKGLRRQVAPHIPRIQYPTDTSNFHPVDPDKLRNSETSDSNESDELLDNEKPFHGFFEFTFRRFCDDDSGAPYPSRISVDDNDNQGPVYTHNAVLSLPVLLHIL</sequence>
<dbReference type="GO" id="GO:0004674">
    <property type="term" value="F:protein serine/threonine kinase activity"/>
    <property type="evidence" value="ECO:0007669"/>
    <property type="project" value="UniProtKB-KW"/>
</dbReference>
<keyword evidence="3" id="KW-0963">Cytoplasm</keyword>
<feature type="compositionally biased region" description="Low complexity" evidence="9">
    <location>
        <begin position="277"/>
        <end position="291"/>
    </location>
</feature>
<evidence type="ECO:0000259" key="12">
    <source>
        <dbReference type="PROSITE" id="PS51285"/>
    </source>
</evidence>
<dbReference type="PANTHER" id="PTHR22988">
    <property type="entry name" value="MYOTONIC DYSTROPHY S/T KINASE-RELATED"/>
    <property type="match status" value="1"/>
</dbReference>
<evidence type="ECO:0000256" key="8">
    <source>
        <dbReference type="ARBA" id="ARBA00022840"/>
    </source>
</evidence>
<reference evidence="13" key="1">
    <citation type="submission" date="2021-04" db="EMBL/GenBank/DDBJ databases">
        <authorList>
            <person name="Chebbi M.A.C M."/>
        </authorList>
    </citation>
    <scope>NUCLEOTIDE SEQUENCE</scope>
</reference>
<dbReference type="SUPFAM" id="SSF56112">
    <property type="entry name" value="Protein kinase-like (PK-like)"/>
    <property type="match status" value="1"/>
</dbReference>
<dbReference type="PROSITE" id="PS50011">
    <property type="entry name" value="PROTEIN_KINASE_DOM"/>
    <property type="match status" value="1"/>
</dbReference>
<feature type="region of interest" description="Disordered" evidence="9">
    <location>
        <begin position="502"/>
        <end position="613"/>
    </location>
</feature>
<evidence type="ECO:0000256" key="3">
    <source>
        <dbReference type="ARBA" id="ARBA00022490"/>
    </source>
</evidence>
<feature type="compositionally biased region" description="Polar residues" evidence="9">
    <location>
        <begin position="318"/>
        <end position="362"/>
    </location>
</feature>
<feature type="region of interest" description="Disordered" evidence="9">
    <location>
        <begin position="39"/>
        <end position="77"/>
    </location>
</feature>
<feature type="compositionally biased region" description="Low complexity" evidence="9">
    <location>
        <begin position="421"/>
        <end position="431"/>
    </location>
</feature>
<feature type="compositionally biased region" description="Polar residues" evidence="9">
    <location>
        <begin position="172"/>
        <end position="182"/>
    </location>
</feature>
<feature type="region of interest" description="Disordered" evidence="9">
    <location>
        <begin position="420"/>
        <end position="463"/>
    </location>
</feature>
<keyword evidence="6" id="KW-0547">Nucleotide-binding</keyword>
<dbReference type="AlphaFoldDB" id="A0A8J2HPU4"/>
<feature type="compositionally biased region" description="Basic and acidic residues" evidence="9">
    <location>
        <begin position="601"/>
        <end position="613"/>
    </location>
</feature>
<evidence type="ECO:0000313" key="13">
    <source>
        <dbReference type="EMBL" id="CAG5107278.1"/>
    </source>
</evidence>
<dbReference type="PROSITE" id="PS50030">
    <property type="entry name" value="UBA"/>
    <property type="match status" value="1"/>
</dbReference>
<evidence type="ECO:0000313" key="14">
    <source>
        <dbReference type="Proteomes" id="UP000786811"/>
    </source>
</evidence>
<feature type="compositionally biased region" description="Polar residues" evidence="9">
    <location>
        <begin position="292"/>
        <end position="307"/>
    </location>
</feature>
<evidence type="ECO:0000256" key="6">
    <source>
        <dbReference type="ARBA" id="ARBA00022741"/>
    </source>
</evidence>
<proteinExistence type="predicted"/>
<dbReference type="InterPro" id="IPR009060">
    <property type="entry name" value="UBA-like_sf"/>
</dbReference>
<dbReference type="PROSITE" id="PS51285">
    <property type="entry name" value="AGC_KINASE_CTER"/>
    <property type="match status" value="1"/>
</dbReference>
<dbReference type="InterPro" id="IPR000719">
    <property type="entry name" value="Prot_kinase_dom"/>
</dbReference>
<keyword evidence="5" id="KW-0808">Transferase</keyword>
<name>A0A8J2HPU4_COTCN</name>
<feature type="compositionally biased region" description="Low complexity" evidence="9">
    <location>
        <begin position="363"/>
        <end position="376"/>
    </location>
</feature>
<feature type="compositionally biased region" description="Low complexity" evidence="9">
    <location>
        <begin position="440"/>
        <end position="451"/>
    </location>
</feature>
<feature type="compositionally biased region" description="Basic and acidic residues" evidence="9">
    <location>
        <begin position="886"/>
        <end position="902"/>
    </location>
</feature>
<dbReference type="FunFam" id="1.10.510.10:FF:000199">
    <property type="entry name" value="Non-specific serine/threonine protein kinase"/>
    <property type="match status" value="1"/>
</dbReference>
<dbReference type="Pfam" id="PF00069">
    <property type="entry name" value="Pkinase"/>
    <property type="match status" value="1"/>
</dbReference>
<dbReference type="Gene3D" id="1.10.510.10">
    <property type="entry name" value="Transferase(Phosphotransferase) domain 1"/>
    <property type="match status" value="2"/>
</dbReference>
<feature type="domain" description="UBA" evidence="11">
    <location>
        <begin position="77"/>
        <end position="117"/>
    </location>
</feature>
<keyword evidence="4" id="KW-0723">Serine/threonine-protein kinase</keyword>
<feature type="region of interest" description="Disordered" evidence="9">
    <location>
        <begin position="786"/>
        <end position="902"/>
    </location>
</feature>
<dbReference type="InterPro" id="IPR000961">
    <property type="entry name" value="AGC-kinase_C"/>
</dbReference>
<keyword evidence="14" id="KW-1185">Reference proteome</keyword>
<comment type="subcellular location">
    <subcellularLocation>
        <location evidence="1">Cytoplasm</location>
    </subcellularLocation>
</comment>
<comment type="caution">
    <text evidence="13">The sequence shown here is derived from an EMBL/GenBank/DDBJ whole genome shotgun (WGS) entry which is preliminary data.</text>
</comment>
<dbReference type="GO" id="GO:0005737">
    <property type="term" value="C:cytoplasm"/>
    <property type="evidence" value="ECO:0007669"/>
    <property type="project" value="UniProtKB-SubCell"/>
</dbReference>
<dbReference type="InterPro" id="IPR050839">
    <property type="entry name" value="Rho-assoc_Ser/Thr_Kinase"/>
</dbReference>
<evidence type="ECO:0000256" key="7">
    <source>
        <dbReference type="ARBA" id="ARBA00022777"/>
    </source>
</evidence>
<dbReference type="InterPro" id="IPR011009">
    <property type="entry name" value="Kinase-like_dom_sf"/>
</dbReference>
<evidence type="ECO:0000256" key="2">
    <source>
        <dbReference type="ARBA" id="ARBA00012513"/>
    </source>
</evidence>
<feature type="region of interest" description="Disordered" evidence="9">
    <location>
        <begin position="701"/>
        <end position="737"/>
    </location>
</feature>
<feature type="compositionally biased region" description="Polar residues" evidence="9">
    <location>
        <begin position="562"/>
        <end position="575"/>
    </location>
</feature>
<dbReference type="InterPro" id="IPR015940">
    <property type="entry name" value="UBA"/>
</dbReference>
<accession>A0A8J2HPU4</accession>
<dbReference type="SUPFAM" id="SSF46934">
    <property type="entry name" value="UBA-like"/>
    <property type="match status" value="1"/>
</dbReference>
<evidence type="ECO:0000256" key="5">
    <source>
        <dbReference type="ARBA" id="ARBA00022679"/>
    </source>
</evidence>
<dbReference type="SMART" id="SM00220">
    <property type="entry name" value="S_TKc"/>
    <property type="match status" value="1"/>
</dbReference>
<feature type="domain" description="Protein kinase" evidence="10">
    <location>
        <begin position="751"/>
        <end position="1085"/>
    </location>
</feature>
<protein>
    <recommendedName>
        <fullName evidence="2">non-specific serine/threonine protein kinase</fullName>
        <ecNumber evidence="2">2.7.11.1</ecNumber>
    </recommendedName>
</protein>
<dbReference type="EC" id="2.7.11.1" evidence="2"/>
<keyword evidence="8" id="KW-0067">ATP-binding</keyword>
<feature type="region of interest" description="Disordered" evidence="9">
    <location>
        <begin position="1105"/>
        <end position="1137"/>
    </location>
</feature>
<feature type="compositionally biased region" description="Basic and acidic residues" evidence="9">
    <location>
        <begin position="718"/>
        <end position="735"/>
    </location>
</feature>
<feature type="region of interest" description="Disordered" evidence="9">
    <location>
        <begin position="139"/>
        <end position="394"/>
    </location>
</feature>
<organism evidence="13 14">
    <name type="scientific">Cotesia congregata</name>
    <name type="common">Parasitoid wasp</name>
    <name type="synonym">Apanteles congregatus</name>
    <dbReference type="NCBI Taxonomy" id="51543"/>
    <lineage>
        <taxon>Eukaryota</taxon>
        <taxon>Metazoa</taxon>
        <taxon>Ecdysozoa</taxon>
        <taxon>Arthropoda</taxon>
        <taxon>Hexapoda</taxon>
        <taxon>Insecta</taxon>
        <taxon>Pterygota</taxon>
        <taxon>Neoptera</taxon>
        <taxon>Endopterygota</taxon>
        <taxon>Hymenoptera</taxon>
        <taxon>Apocrita</taxon>
        <taxon>Ichneumonoidea</taxon>
        <taxon>Braconidae</taxon>
        <taxon>Microgastrinae</taxon>
        <taxon>Cotesia</taxon>
    </lineage>
</organism>
<feature type="compositionally biased region" description="Pro residues" evidence="9">
    <location>
        <begin position="189"/>
        <end position="208"/>
    </location>
</feature>
<keyword evidence="7 13" id="KW-0418">Kinase</keyword>
<dbReference type="Gene3D" id="1.10.8.10">
    <property type="entry name" value="DNA helicase RuvA subunit, C-terminal domain"/>
    <property type="match status" value="1"/>
</dbReference>
<dbReference type="Pfam" id="PF00627">
    <property type="entry name" value="UBA"/>
    <property type="match status" value="1"/>
</dbReference>
<dbReference type="Proteomes" id="UP000786811">
    <property type="component" value="Unassembled WGS sequence"/>
</dbReference>